<reference evidence="2" key="1">
    <citation type="submission" date="2023-03" db="EMBL/GenBank/DDBJ databases">
        <title>Massive genome expansion in bonnet fungi (Mycena s.s.) driven by repeated elements and novel gene families across ecological guilds.</title>
        <authorList>
            <consortium name="Lawrence Berkeley National Laboratory"/>
            <person name="Harder C.B."/>
            <person name="Miyauchi S."/>
            <person name="Viragh M."/>
            <person name="Kuo A."/>
            <person name="Thoen E."/>
            <person name="Andreopoulos B."/>
            <person name="Lu D."/>
            <person name="Skrede I."/>
            <person name="Drula E."/>
            <person name="Henrissat B."/>
            <person name="Morin E."/>
            <person name="Kohler A."/>
            <person name="Barry K."/>
            <person name="LaButti K."/>
            <person name="Morin E."/>
            <person name="Salamov A."/>
            <person name="Lipzen A."/>
            <person name="Mereny Z."/>
            <person name="Hegedus B."/>
            <person name="Baldrian P."/>
            <person name="Stursova M."/>
            <person name="Weitz H."/>
            <person name="Taylor A."/>
            <person name="Grigoriev I.V."/>
            <person name="Nagy L.G."/>
            <person name="Martin F."/>
            <person name="Kauserud H."/>
        </authorList>
    </citation>
    <scope>NUCLEOTIDE SEQUENCE</scope>
    <source>
        <strain evidence="2">CBHHK002</strain>
    </source>
</reference>
<dbReference type="Proteomes" id="UP001218218">
    <property type="component" value="Unassembled WGS sequence"/>
</dbReference>
<evidence type="ECO:0000256" key="1">
    <source>
        <dbReference type="SAM" id="Phobius"/>
    </source>
</evidence>
<dbReference type="EMBL" id="JARIHO010000005">
    <property type="protein sequence ID" value="KAJ7360938.1"/>
    <property type="molecule type" value="Genomic_DNA"/>
</dbReference>
<keyword evidence="1" id="KW-0812">Transmembrane</keyword>
<evidence type="ECO:0000313" key="3">
    <source>
        <dbReference type="Proteomes" id="UP001218218"/>
    </source>
</evidence>
<keyword evidence="1" id="KW-0472">Membrane</keyword>
<sequence>MPATRQSSPSAPVKTSNILVFSGLSLLVLLISICVAIRRGQTQRHRQAIALALSPSKAPNRPSLHDVHLTTWAGPGATGAPIWCSVQPLAIQALFPEPMCLQSHRENRWPSIKRSGVHPSLSSRSETSIDTTPLATLLEEFPAESFERHLHIAVLIAMPFRPGMDAGDSSLLSCAADNMTIGIADTVFPTS</sequence>
<comment type="caution">
    <text evidence="2">The sequence shown here is derived from an EMBL/GenBank/DDBJ whole genome shotgun (WGS) entry which is preliminary data.</text>
</comment>
<dbReference type="AlphaFoldDB" id="A0AAD7EZZ7"/>
<gene>
    <name evidence="2" type="ORF">DFH08DRAFT_361299</name>
</gene>
<keyword evidence="3" id="KW-1185">Reference proteome</keyword>
<feature type="transmembrane region" description="Helical" evidence="1">
    <location>
        <begin position="18"/>
        <end position="37"/>
    </location>
</feature>
<name>A0AAD7EZZ7_9AGAR</name>
<evidence type="ECO:0000313" key="2">
    <source>
        <dbReference type="EMBL" id="KAJ7360938.1"/>
    </source>
</evidence>
<protein>
    <submittedName>
        <fullName evidence="2">Uncharacterized protein</fullName>
    </submittedName>
</protein>
<keyword evidence="1" id="KW-1133">Transmembrane helix</keyword>
<organism evidence="2 3">
    <name type="scientific">Mycena albidolilacea</name>
    <dbReference type="NCBI Taxonomy" id="1033008"/>
    <lineage>
        <taxon>Eukaryota</taxon>
        <taxon>Fungi</taxon>
        <taxon>Dikarya</taxon>
        <taxon>Basidiomycota</taxon>
        <taxon>Agaricomycotina</taxon>
        <taxon>Agaricomycetes</taxon>
        <taxon>Agaricomycetidae</taxon>
        <taxon>Agaricales</taxon>
        <taxon>Marasmiineae</taxon>
        <taxon>Mycenaceae</taxon>
        <taxon>Mycena</taxon>
    </lineage>
</organism>
<proteinExistence type="predicted"/>
<accession>A0AAD7EZZ7</accession>